<sequence length="315" mass="35338">MAKKDQYSCKNSPKLINFFQDHGFTGEIPLPKKTQFTIGFVGLGLGISYFYRAHSMRYLATTIKLADKALKGMRTLHKLQYPSPYTFVVACKALIKGYNVSKRLNLVNSSNRSSSLISQRLKAYFGALNLARYAHSMMLVSEQLGFSGYLNTVYKLSKNLARVLEGVMGIHLETIGSSAKKSFETVQLIAKAFVLTKQFYQVASFFMCHGVFEAFRIASVKRPFTEKGKDGERGKDEERENNEVSLNGSFVRVTKAHKSNNWISLSHHCFSLSPNCVQFEFINPLPSRPAPDGESLEPCISEVLCLSLPIFVKVL</sequence>
<dbReference type="Gramene" id="ERN15942">
    <property type="protein sequence ID" value="ERN15942"/>
    <property type="gene ID" value="AMTR_s00039p00236920"/>
</dbReference>
<dbReference type="EMBL" id="KI392495">
    <property type="protein sequence ID" value="ERN15942.1"/>
    <property type="molecule type" value="Genomic_DNA"/>
</dbReference>
<accession>U5D3E8</accession>
<dbReference type="Proteomes" id="UP000017836">
    <property type="component" value="Unassembled WGS sequence"/>
</dbReference>
<evidence type="ECO:0000313" key="2">
    <source>
        <dbReference type="Proteomes" id="UP000017836"/>
    </source>
</evidence>
<reference evidence="2" key="1">
    <citation type="journal article" date="2013" name="Science">
        <title>The Amborella genome and the evolution of flowering plants.</title>
        <authorList>
            <consortium name="Amborella Genome Project"/>
        </authorList>
    </citation>
    <scope>NUCLEOTIDE SEQUENCE [LARGE SCALE GENOMIC DNA]</scope>
</reference>
<keyword evidence="2" id="KW-1185">Reference proteome</keyword>
<proteinExistence type="predicted"/>
<dbReference type="AlphaFoldDB" id="U5D3E8"/>
<organism evidence="1 2">
    <name type="scientific">Amborella trichopoda</name>
    <dbReference type="NCBI Taxonomy" id="13333"/>
    <lineage>
        <taxon>Eukaryota</taxon>
        <taxon>Viridiplantae</taxon>
        <taxon>Streptophyta</taxon>
        <taxon>Embryophyta</taxon>
        <taxon>Tracheophyta</taxon>
        <taxon>Spermatophyta</taxon>
        <taxon>Magnoliopsida</taxon>
        <taxon>Amborellales</taxon>
        <taxon>Amborellaceae</taxon>
        <taxon>Amborella</taxon>
    </lineage>
</organism>
<name>U5D3E8_AMBTC</name>
<protein>
    <submittedName>
        <fullName evidence="1">Uncharacterized protein</fullName>
    </submittedName>
</protein>
<dbReference type="HOGENOM" id="CLU_883814_0_0_1"/>
<gene>
    <name evidence="1" type="ORF">AMTR_s00039p00236920</name>
</gene>
<evidence type="ECO:0000313" key="1">
    <source>
        <dbReference type="EMBL" id="ERN15942.1"/>
    </source>
</evidence>